<protein>
    <recommendedName>
        <fullName evidence="4">Leader peptidase (Prepilin peptidase) / N-methyltransferase</fullName>
    </recommendedName>
</protein>
<keyword evidence="1" id="KW-1133">Transmembrane helix</keyword>
<name>A0ABY1I579_9ACTO</name>
<keyword evidence="1" id="KW-0472">Membrane</keyword>
<keyword evidence="1" id="KW-0812">Transmembrane</keyword>
<feature type="transmembrane region" description="Helical" evidence="1">
    <location>
        <begin position="182"/>
        <end position="202"/>
    </location>
</feature>
<dbReference type="EMBL" id="FQYL01000003">
    <property type="protein sequence ID" value="SHI62005.1"/>
    <property type="molecule type" value="Genomic_DNA"/>
</dbReference>
<accession>A0ABY1I579</accession>
<evidence type="ECO:0000313" key="3">
    <source>
        <dbReference type="Proteomes" id="UP000184390"/>
    </source>
</evidence>
<organism evidence="2 3">
    <name type="scientific">Actinomyces denticolens</name>
    <dbReference type="NCBI Taxonomy" id="52767"/>
    <lineage>
        <taxon>Bacteria</taxon>
        <taxon>Bacillati</taxon>
        <taxon>Actinomycetota</taxon>
        <taxon>Actinomycetes</taxon>
        <taxon>Actinomycetales</taxon>
        <taxon>Actinomycetaceae</taxon>
        <taxon>Actinomyces</taxon>
    </lineage>
</organism>
<evidence type="ECO:0000313" key="2">
    <source>
        <dbReference type="EMBL" id="SHI62005.1"/>
    </source>
</evidence>
<feature type="transmembrane region" description="Helical" evidence="1">
    <location>
        <begin position="102"/>
        <end position="121"/>
    </location>
</feature>
<feature type="transmembrane region" description="Helical" evidence="1">
    <location>
        <begin position="49"/>
        <end position="65"/>
    </location>
</feature>
<reference evidence="2 3" key="1">
    <citation type="submission" date="2016-11" db="EMBL/GenBank/DDBJ databases">
        <authorList>
            <person name="Varghese N."/>
            <person name="Submissions S."/>
        </authorList>
    </citation>
    <scope>NUCLEOTIDE SEQUENCE [LARGE SCALE GENOMIC DNA]</scope>
    <source>
        <strain evidence="2 3">PA</strain>
    </source>
</reference>
<gene>
    <name evidence="2" type="ORF">SAMN05216246_103158</name>
</gene>
<comment type="caution">
    <text evidence="2">The sequence shown here is derived from an EMBL/GenBank/DDBJ whole genome shotgun (WGS) entry which is preliminary data.</text>
</comment>
<feature type="transmembrane region" description="Helical" evidence="1">
    <location>
        <begin position="151"/>
        <end position="170"/>
    </location>
</feature>
<dbReference type="Proteomes" id="UP000184390">
    <property type="component" value="Unassembled WGS sequence"/>
</dbReference>
<evidence type="ECO:0008006" key="4">
    <source>
        <dbReference type="Google" id="ProtNLM"/>
    </source>
</evidence>
<keyword evidence="3" id="KW-1185">Reference proteome</keyword>
<sequence length="203" mass="21216">MSSPALAAVSPPSRAFRIPRFVPHLLILSAIALIAILLIPGPIATAGARMWRIGAAVLALALMMTRRKQPRIDDRDLDHILAVGGLVTAVWIITHWETSTHPVAAVFAAISAGLGLALWIVGTREISWLAPAIVPLGLSLVPSLGSAMLGMIALALCCLASLALVVAKGFAPRGQFQRIVPARLVIPVLAAIAVAAVARGWFA</sequence>
<feature type="transmembrane region" description="Helical" evidence="1">
    <location>
        <begin position="21"/>
        <end position="43"/>
    </location>
</feature>
<evidence type="ECO:0000256" key="1">
    <source>
        <dbReference type="SAM" id="Phobius"/>
    </source>
</evidence>
<proteinExistence type="predicted"/>